<dbReference type="PROSITE" id="PS00751">
    <property type="entry name" value="TCP1_2"/>
    <property type="match status" value="1"/>
</dbReference>
<dbReference type="EMBL" id="BQXS01012430">
    <property type="protein sequence ID" value="GKT22884.1"/>
    <property type="molecule type" value="Genomic_DNA"/>
</dbReference>
<evidence type="ECO:0000256" key="3">
    <source>
        <dbReference type="ARBA" id="ARBA00016107"/>
    </source>
</evidence>
<evidence type="ECO:0000256" key="4">
    <source>
        <dbReference type="ARBA" id="ARBA00022741"/>
    </source>
</evidence>
<keyword evidence="4 7" id="KW-0547">Nucleotide-binding</keyword>
<gene>
    <name evidence="9" type="ORF">ADUPG1_012258</name>
</gene>
<evidence type="ECO:0000256" key="1">
    <source>
        <dbReference type="ARBA" id="ARBA00004496"/>
    </source>
</evidence>
<dbReference type="InterPro" id="IPR002194">
    <property type="entry name" value="Chaperonin_TCP-1_CS"/>
</dbReference>
<accession>A0ABQ5JYV3</accession>
<dbReference type="CDD" id="cd03338">
    <property type="entry name" value="TCP1_delta"/>
    <property type="match status" value="1"/>
</dbReference>
<dbReference type="PROSITE" id="PS00750">
    <property type="entry name" value="TCP1_1"/>
    <property type="match status" value="1"/>
</dbReference>
<dbReference type="Gene3D" id="1.10.560.10">
    <property type="entry name" value="GroEL-like equatorial domain"/>
    <property type="match status" value="1"/>
</dbReference>
<dbReference type="InterPro" id="IPR027410">
    <property type="entry name" value="TCP-1-like_intermed_sf"/>
</dbReference>
<dbReference type="Pfam" id="PF00118">
    <property type="entry name" value="Cpn60_TCP1"/>
    <property type="match status" value="1"/>
</dbReference>
<dbReference type="PANTHER" id="PTHR11353">
    <property type="entry name" value="CHAPERONIN"/>
    <property type="match status" value="1"/>
</dbReference>
<dbReference type="SUPFAM" id="SSF52029">
    <property type="entry name" value="GroEL apical domain-like"/>
    <property type="match status" value="1"/>
</dbReference>
<comment type="similarity">
    <text evidence="2 7">Belongs to the TCP-1 chaperonin family.</text>
</comment>
<dbReference type="InterPro" id="IPR027413">
    <property type="entry name" value="GROEL-like_equatorial_sf"/>
</dbReference>
<evidence type="ECO:0000256" key="2">
    <source>
        <dbReference type="ARBA" id="ARBA00008020"/>
    </source>
</evidence>
<keyword evidence="10" id="KW-1185">Reference proteome</keyword>
<evidence type="ECO:0000313" key="9">
    <source>
        <dbReference type="EMBL" id="GKT22884.1"/>
    </source>
</evidence>
<dbReference type="InterPro" id="IPR002423">
    <property type="entry name" value="Cpn60/GroEL/TCP-1"/>
</dbReference>
<proteinExistence type="inferred from homology"/>
<name>A0ABQ5JYV3_9EUKA</name>
<evidence type="ECO:0000256" key="7">
    <source>
        <dbReference type="RuleBase" id="RU004187"/>
    </source>
</evidence>
<comment type="subcellular location">
    <subcellularLocation>
        <location evidence="1">Cytoplasm</location>
    </subcellularLocation>
</comment>
<organism evidence="9 10">
    <name type="scientific">Aduncisulcus paluster</name>
    <dbReference type="NCBI Taxonomy" id="2918883"/>
    <lineage>
        <taxon>Eukaryota</taxon>
        <taxon>Metamonada</taxon>
        <taxon>Carpediemonas-like organisms</taxon>
        <taxon>Aduncisulcus</taxon>
    </lineage>
</organism>
<dbReference type="InterPro" id="IPR027409">
    <property type="entry name" value="GroEL-like_apical_dom_sf"/>
</dbReference>
<evidence type="ECO:0000256" key="6">
    <source>
        <dbReference type="ARBA" id="ARBA00023186"/>
    </source>
</evidence>
<dbReference type="PROSITE" id="PS00995">
    <property type="entry name" value="TCP1_3"/>
    <property type="match status" value="1"/>
</dbReference>
<keyword evidence="6 7" id="KW-0143">Chaperone</keyword>
<dbReference type="Gene3D" id="3.50.7.10">
    <property type="entry name" value="GroEL"/>
    <property type="match status" value="1"/>
</dbReference>
<dbReference type="InterPro" id="IPR012717">
    <property type="entry name" value="Chap_CCT_delta"/>
</dbReference>
<keyword evidence="5 7" id="KW-0067">ATP-binding</keyword>
<dbReference type="SUPFAM" id="SSF48592">
    <property type="entry name" value="GroEL equatorial domain-like"/>
    <property type="match status" value="1"/>
</dbReference>
<dbReference type="PRINTS" id="PR00304">
    <property type="entry name" value="TCOMPLEXTCP1"/>
</dbReference>
<evidence type="ECO:0000313" key="10">
    <source>
        <dbReference type="Proteomes" id="UP001057375"/>
    </source>
</evidence>
<dbReference type="Gene3D" id="3.30.260.10">
    <property type="entry name" value="TCP-1-like chaperonin intermediate domain"/>
    <property type="match status" value="1"/>
</dbReference>
<reference evidence="9" key="1">
    <citation type="submission" date="2022-03" db="EMBL/GenBank/DDBJ databases">
        <title>Draft genome sequence of Aduncisulcus paluster, a free-living microaerophilic Fornicata.</title>
        <authorList>
            <person name="Yuyama I."/>
            <person name="Kume K."/>
            <person name="Tamura T."/>
            <person name="Inagaki Y."/>
            <person name="Hashimoto T."/>
        </authorList>
    </citation>
    <scope>NUCLEOTIDE SEQUENCE</scope>
    <source>
        <strain evidence="9">NY0171</strain>
    </source>
</reference>
<dbReference type="Proteomes" id="UP001057375">
    <property type="component" value="Unassembled WGS sequence"/>
</dbReference>
<dbReference type="InterPro" id="IPR017998">
    <property type="entry name" value="Chaperone_TCP-1"/>
</dbReference>
<evidence type="ECO:0000256" key="8">
    <source>
        <dbReference type="RuleBase" id="RU004192"/>
    </source>
</evidence>
<sequence length="540" mass="58690">MSQQKEVRKSNIAAATAIQDIVRTSLGPRGMDKMVTSHDGRTTITNDGATIMKELQVAHPAARMLVELSQAQDIEAGDGTTSVVVMAGSLLKQSEKLIDLGIHPSKVSDAFQHAEAEAQKVLLGMSKPIPVFSGESIHTPVDFSGEIVDTAPHFELIRAAATSLSSKVVHPYSDLLSRISVETVRRCVDPAKRDFVDLNFIKMVKRKGDSVDKTEIVDGLVLSGKPGDECRISNAKIGLIRFCISPPKTDMDSSVVVSTAADIDRMVREEYAYIRKICTAIIKAKCNVLLIQKSITRTAIDNQALGFFKKYNSKRVKAGKPGILVVSDIERNEIEFISRTCGCTPVATIEEFTSEKLGSADLAVRAKSGTVRITGCRPTTPAFTTSVLIRGPHADLLDEIERSLHDAMCVIRCFVKMPFMLPGGGAAEVELTRQLQKKSLDMTGIERYAMRAYADAFEVIPLTLAENAGLNAMATLAKIRSVHKEGGNSAGIEAKTGEIRDMFDEDLRVFQPLLVTSSAVKLATETVRTILKISDIVLAK</sequence>
<comment type="caution">
    <text evidence="9">The sequence shown here is derived from an EMBL/GenBank/DDBJ whole genome shotgun (WGS) entry which is preliminary data.</text>
</comment>
<dbReference type="SUPFAM" id="SSF54849">
    <property type="entry name" value="GroEL-intermediate domain like"/>
    <property type="match status" value="1"/>
</dbReference>
<protein>
    <recommendedName>
        <fullName evidence="3 8">T-complex protein 1 subunit delta</fullName>
    </recommendedName>
</protein>
<evidence type="ECO:0000256" key="5">
    <source>
        <dbReference type="ARBA" id="ARBA00022840"/>
    </source>
</evidence>